<proteinExistence type="predicted"/>
<dbReference type="GO" id="GO:0008270">
    <property type="term" value="F:zinc ion binding"/>
    <property type="evidence" value="ECO:0007669"/>
    <property type="project" value="UniProtKB-KW"/>
</dbReference>
<dbReference type="HOGENOM" id="CLU_049060_0_0_1"/>
<feature type="region of interest" description="Disordered" evidence="5">
    <location>
        <begin position="75"/>
        <end position="153"/>
    </location>
</feature>
<feature type="compositionally biased region" description="Gly residues" evidence="5">
    <location>
        <begin position="357"/>
        <end position="372"/>
    </location>
</feature>
<feature type="region of interest" description="Disordered" evidence="5">
    <location>
        <begin position="318"/>
        <end position="428"/>
    </location>
</feature>
<evidence type="ECO:0000313" key="7">
    <source>
        <dbReference type="EMBL" id="KDQ63046.1"/>
    </source>
</evidence>
<feature type="compositionally biased region" description="Low complexity" evidence="5">
    <location>
        <begin position="130"/>
        <end position="141"/>
    </location>
</feature>
<dbReference type="CDD" id="cd16454">
    <property type="entry name" value="RING-H2_PA-TM-RING"/>
    <property type="match status" value="1"/>
</dbReference>
<reference evidence="8" key="1">
    <citation type="journal article" date="2014" name="Proc. Natl. Acad. Sci. U.S.A.">
        <title>Extensive sampling of basidiomycete genomes demonstrates inadequacy of the white-rot/brown-rot paradigm for wood decay fungi.</title>
        <authorList>
            <person name="Riley R."/>
            <person name="Salamov A.A."/>
            <person name="Brown D.W."/>
            <person name="Nagy L.G."/>
            <person name="Floudas D."/>
            <person name="Held B.W."/>
            <person name="Levasseur A."/>
            <person name="Lombard V."/>
            <person name="Morin E."/>
            <person name="Otillar R."/>
            <person name="Lindquist E.A."/>
            <person name="Sun H."/>
            <person name="LaButti K.M."/>
            <person name="Schmutz J."/>
            <person name="Jabbour D."/>
            <person name="Luo H."/>
            <person name="Baker S.E."/>
            <person name="Pisabarro A.G."/>
            <person name="Walton J.D."/>
            <person name="Blanchette R.A."/>
            <person name="Henrissat B."/>
            <person name="Martin F."/>
            <person name="Cullen D."/>
            <person name="Hibbett D.S."/>
            <person name="Grigoriev I.V."/>
        </authorList>
    </citation>
    <scope>NUCLEOTIDE SEQUENCE [LARGE SCALE GENOMIC DNA]</scope>
    <source>
        <strain evidence="8">MUCL 33604</strain>
    </source>
</reference>
<feature type="compositionally biased region" description="Low complexity" evidence="5">
    <location>
        <begin position="379"/>
        <end position="405"/>
    </location>
</feature>
<evidence type="ECO:0000256" key="1">
    <source>
        <dbReference type="ARBA" id="ARBA00022723"/>
    </source>
</evidence>
<keyword evidence="1" id="KW-0479">Metal-binding</keyword>
<dbReference type="InParanoid" id="A0A067QK98"/>
<dbReference type="AlphaFoldDB" id="A0A067QK98"/>
<evidence type="ECO:0000259" key="6">
    <source>
        <dbReference type="PROSITE" id="PS50089"/>
    </source>
</evidence>
<evidence type="ECO:0000256" key="5">
    <source>
        <dbReference type="SAM" id="MobiDB-lite"/>
    </source>
</evidence>
<dbReference type="GO" id="GO:0061630">
    <property type="term" value="F:ubiquitin protein ligase activity"/>
    <property type="evidence" value="ECO:0007669"/>
    <property type="project" value="TreeGrafter"/>
</dbReference>
<dbReference type="Pfam" id="PF13639">
    <property type="entry name" value="zf-RING_2"/>
    <property type="match status" value="1"/>
</dbReference>
<feature type="compositionally biased region" description="Gly residues" evidence="5">
    <location>
        <begin position="327"/>
        <end position="341"/>
    </location>
</feature>
<keyword evidence="8" id="KW-1185">Reference proteome</keyword>
<name>A0A067QK98_9AGAM</name>
<evidence type="ECO:0000256" key="4">
    <source>
        <dbReference type="PROSITE-ProRule" id="PRU00175"/>
    </source>
</evidence>
<dbReference type="PANTHER" id="PTHR45931">
    <property type="entry name" value="SI:CH211-59O9.10"/>
    <property type="match status" value="1"/>
</dbReference>
<dbReference type="GO" id="GO:0006511">
    <property type="term" value="P:ubiquitin-dependent protein catabolic process"/>
    <property type="evidence" value="ECO:0007669"/>
    <property type="project" value="TreeGrafter"/>
</dbReference>
<keyword evidence="3" id="KW-0862">Zinc</keyword>
<dbReference type="EMBL" id="KL197710">
    <property type="protein sequence ID" value="KDQ63046.1"/>
    <property type="molecule type" value="Genomic_DNA"/>
</dbReference>
<accession>A0A067QK98</accession>
<organism evidence="7 8">
    <name type="scientific">Jaapia argillacea MUCL 33604</name>
    <dbReference type="NCBI Taxonomy" id="933084"/>
    <lineage>
        <taxon>Eukaryota</taxon>
        <taxon>Fungi</taxon>
        <taxon>Dikarya</taxon>
        <taxon>Basidiomycota</taxon>
        <taxon>Agaricomycotina</taxon>
        <taxon>Agaricomycetes</taxon>
        <taxon>Agaricomycetidae</taxon>
        <taxon>Jaapiales</taxon>
        <taxon>Jaapiaceae</taxon>
        <taxon>Jaapia</taxon>
    </lineage>
</organism>
<dbReference type="OrthoDB" id="8062037at2759"/>
<dbReference type="InterPro" id="IPR013083">
    <property type="entry name" value="Znf_RING/FYVE/PHD"/>
</dbReference>
<dbReference type="STRING" id="933084.A0A067QK98"/>
<dbReference type="SMART" id="SM00184">
    <property type="entry name" value="RING"/>
    <property type="match status" value="1"/>
</dbReference>
<dbReference type="PROSITE" id="PS50089">
    <property type="entry name" value="ZF_RING_2"/>
    <property type="match status" value="1"/>
</dbReference>
<feature type="domain" description="RING-type" evidence="6">
    <location>
        <begin position="264"/>
        <end position="311"/>
    </location>
</feature>
<dbReference type="GO" id="GO:0005634">
    <property type="term" value="C:nucleus"/>
    <property type="evidence" value="ECO:0007669"/>
    <property type="project" value="TreeGrafter"/>
</dbReference>
<dbReference type="SUPFAM" id="SSF57850">
    <property type="entry name" value="RING/U-box"/>
    <property type="match status" value="1"/>
</dbReference>
<dbReference type="Proteomes" id="UP000027265">
    <property type="component" value="Unassembled WGS sequence"/>
</dbReference>
<dbReference type="InterPro" id="IPR001841">
    <property type="entry name" value="Znf_RING"/>
</dbReference>
<gene>
    <name evidence="7" type="ORF">JAAARDRAFT_202565</name>
</gene>
<dbReference type="InterPro" id="IPR051834">
    <property type="entry name" value="RING_finger_E3_ligase"/>
</dbReference>
<dbReference type="Gene3D" id="3.30.40.10">
    <property type="entry name" value="Zinc/RING finger domain, C3HC4 (zinc finger)"/>
    <property type="match status" value="1"/>
</dbReference>
<keyword evidence="2 4" id="KW-0863">Zinc-finger</keyword>
<evidence type="ECO:0000256" key="3">
    <source>
        <dbReference type="ARBA" id="ARBA00022833"/>
    </source>
</evidence>
<dbReference type="PANTHER" id="PTHR45931:SF3">
    <property type="entry name" value="RING ZINC FINGER-CONTAINING PROTEIN"/>
    <property type="match status" value="1"/>
</dbReference>
<evidence type="ECO:0000313" key="8">
    <source>
        <dbReference type="Proteomes" id="UP000027265"/>
    </source>
</evidence>
<evidence type="ECO:0000256" key="2">
    <source>
        <dbReference type="ARBA" id="ARBA00022771"/>
    </source>
</evidence>
<feature type="compositionally biased region" description="Low complexity" evidence="5">
    <location>
        <begin position="85"/>
        <end position="111"/>
    </location>
</feature>
<sequence length="428" mass="44654">MSSREPMWYCHECNAEMRPLMMPDPHCASCQGTFVEKMENPADDPREFSHGLGDEGFGGIPDYLEQMFSMPPPGVNPSMFGGPRGPTRSPTGGLGGSTRSRSPGSTPPGSGFRFEMHRGPGGGSSTFIIGGAPTLGRTPGTRPGGPGVDPVPNMSDYIRRNEGPTRDGEIQGQLMMQFLQMLRAASGNRAGGEDPFAALFGGMAGGPDGRMGDYVFSQEALDRIVTQLMEAGNTHRPVPATEEVIAKLDTDVLQEKSPLLEKDCAVCKEQFSLQTEDPDEQIVVTLPCHHPFHQPCIIPWLKSSGTCPVCRFALVPQPDQQASGSQPPGGSGGPSQGGSGTSGSPPRSPPPPSGSGPAPGAGSSSGGGGGGFLSNIFGHLNPLGGHGSSHSPPSTNNSRGPSNRNSTRRSTRGPSGDDVPGSWHDFLD</sequence>
<protein>
    <recommendedName>
        <fullName evidence="6">RING-type domain-containing protein</fullName>
    </recommendedName>
</protein>